<accession>A0A380M9X7</accession>
<evidence type="ECO:0000313" key="6">
    <source>
        <dbReference type="EMBL" id="AZR06167.1"/>
    </source>
</evidence>
<dbReference type="Gene3D" id="3.40.640.10">
    <property type="entry name" value="Type I PLP-dependent aspartate aminotransferase-like (Major domain)"/>
    <property type="match status" value="1"/>
</dbReference>
<evidence type="ECO:0000256" key="2">
    <source>
        <dbReference type="ARBA" id="ARBA00022576"/>
    </source>
</evidence>
<gene>
    <name evidence="6" type="ORF">EBQ10_01905</name>
</gene>
<evidence type="ECO:0000256" key="1">
    <source>
        <dbReference type="ARBA" id="ARBA00001933"/>
    </source>
</evidence>
<evidence type="ECO:0000313" key="7">
    <source>
        <dbReference type="Proteomes" id="UP000275951"/>
    </source>
</evidence>
<keyword evidence="4 5" id="KW-0663">Pyridoxal phosphate</keyword>
<keyword evidence="2 6" id="KW-0032">Aminotransferase</keyword>
<dbReference type="GO" id="GO:0008483">
    <property type="term" value="F:transaminase activity"/>
    <property type="evidence" value="ECO:0007669"/>
    <property type="project" value="UniProtKB-KW"/>
</dbReference>
<keyword evidence="3 6" id="KW-0808">Transferase</keyword>
<dbReference type="CDD" id="cd00610">
    <property type="entry name" value="OAT_like"/>
    <property type="match status" value="1"/>
</dbReference>
<dbReference type="InterPro" id="IPR015422">
    <property type="entry name" value="PyrdxlP-dep_Trfase_small"/>
</dbReference>
<dbReference type="FunFam" id="3.40.640.10:FF:000004">
    <property type="entry name" value="Acetylornithine aminotransferase"/>
    <property type="match status" value="1"/>
</dbReference>
<organism evidence="6 7">
    <name type="scientific">Trueperella pyogenes</name>
    <dbReference type="NCBI Taxonomy" id="1661"/>
    <lineage>
        <taxon>Bacteria</taxon>
        <taxon>Bacillati</taxon>
        <taxon>Actinomycetota</taxon>
        <taxon>Actinomycetes</taxon>
        <taxon>Actinomycetales</taxon>
        <taxon>Actinomycetaceae</taxon>
        <taxon>Trueperella</taxon>
    </lineage>
</organism>
<comment type="cofactor">
    <cofactor evidence="1">
        <name>pyridoxal 5'-phosphate</name>
        <dbReference type="ChEBI" id="CHEBI:597326"/>
    </cofactor>
</comment>
<dbReference type="PANTHER" id="PTHR11986">
    <property type="entry name" value="AMINOTRANSFERASE CLASS III"/>
    <property type="match status" value="1"/>
</dbReference>
<dbReference type="EMBL" id="CP033905">
    <property type="protein sequence ID" value="AZR06167.1"/>
    <property type="molecule type" value="Genomic_DNA"/>
</dbReference>
<sequence>MNSRDLYNQRMMNAFGDPQLVIDRGQGVYVFDQDGKRYLDLAAGSGANTLGYSHPAVVAAIIEQARKVTHASNIFATTPQVELAGAIQAMLSAEGYVGASARVFFCNSGTEANEAAIKIALMHKPRGTIIALKSGFHGRTLGSLSITFQPAIREPFEPLPSNVLFIDPTVEALEAAFDDDVAAIFVQTIEGEAGVEPLNEEFIRRARGLSERYNALLVIDEIHTGIGRTGRWFAHSGLAKADLVTISRGLGGGVPIGAVIGIDKAGKIMTPGSHSTTFGGNPLVCAAANAVVKETDRLLEQVLSTGEWLRGELHARGFDVRGEGLLLGVMVEDAPALQAELLARGYIVTAPTPTMIRLSPPLIITQRELTPFLEEMEAII</sequence>
<dbReference type="AlphaFoldDB" id="A0A380M9X7"/>
<dbReference type="InterPro" id="IPR050103">
    <property type="entry name" value="Class-III_PLP-dep_AT"/>
</dbReference>
<dbReference type="GO" id="GO:0030170">
    <property type="term" value="F:pyridoxal phosphate binding"/>
    <property type="evidence" value="ECO:0007669"/>
    <property type="project" value="InterPro"/>
</dbReference>
<reference evidence="6 7" key="1">
    <citation type="submission" date="2018-11" db="EMBL/GenBank/DDBJ databases">
        <title>Multidrug-resistant genes are associated with an 42-kb island TGI1 carrying a complex class 1 integron in a Trueperella pyogenes.</title>
        <authorList>
            <person name="Dong W."/>
        </authorList>
    </citation>
    <scope>NUCLEOTIDE SEQUENCE [LARGE SCALE GENOMIC DNA]</scope>
    <source>
        <strain evidence="6 7">TP4</strain>
    </source>
</reference>
<name>A0A380M9X7_9ACTO</name>
<dbReference type="PIRSF" id="PIRSF000521">
    <property type="entry name" value="Transaminase_4ab_Lys_Orn"/>
    <property type="match status" value="1"/>
</dbReference>
<dbReference type="Gene3D" id="3.90.1150.10">
    <property type="entry name" value="Aspartate Aminotransferase, domain 1"/>
    <property type="match status" value="1"/>
</dbReference>
<dbReference type="InterPro" id="IPR015421">
    <property type="entry name" value="PyrdxlP-dep_Trfase_major"/>
</dbReference>
<dbReference type="PANTHER" id="PTHR11986:SF79">
    <property type="entry name" value="ACETYLORNITHINE AMINOTRANSFERASE, MITOCHONDRIAL"/>
    <property type="match status" value="1"/>
</dbReference>
<dbReference type="InterPro" id="IPR005814">
    <property type="entry name" value="Aminotrans_3"/>
</dbReference>
<evidence type="ECO:0000256" key="5">
    <source>
        <dbReference type="RuleBase" id="RU003560"/>
    </source>
</evidence>
<dbReference type="GO" id="GO:0042802">
    <property type="term" value="F:identical protein binding"/>
    <property type="evidence" value="ECO:0007669"/>
    <property type="project" value="TreeGrafter"/>
</dbReference>
<dbReference type="Proteomes" id="UP000275951">
    <property type="component" value="Chromosome"/>
</dbReference>
<dbReference type="Pfam" id="PF00202">
    <property type="entry name" value="Aminotran_3"/>
    <property type="match status" value="1"/>
</dbReference>
<evidence type="ECO:0000256" key="4">
    <source>
        <dbReference type="ARBA" id="ARBA00022898"/>
    </source>
</evidence>
<comment type="similarity">
    <text evidence="5">Belongs to the class-III pyridoxal-phosphate-dependent aminotransferase family.</text>
</comment>
<dbReference type="InterPro" id="IPR015424">
    <property type="entry name" value="PyrdxlP-dep_Trfase"/>
</dbReference>
<evidence type="ECO:0000256" key="3">
    <source>
        <dbReference type="ARBA" id="ARBA00022679"/>
    </source>
</evidence>
<dbReference type="SUPFAM" id="SSF53383">
    <property type="entry name" value="PLP-dependent transferases"/>
    <property type="match status" value="1"/>
</dbReference>
<dbReference type="RefSeq" id="WP_108725779.1">
    <property type="nucleotide sequence ID" value="NZ_CP029001.1"/>
</dbReference>
<proteinExistence type="inferred from homology"/>
<protein>
    <submittedName>
        <fullName evidence="6">Aminotransferase class III-fold pyridoxal phosphate-dependent enzyme</fullName>
    </submittedName>
</protein>